<evidence type="ECO:0000313" key="2">
    <source>
        <dbReference type="EMBL" id="KXK64696.1"/>
    </source>
</evidence>
<dbReference type="STRING" id="626937.HMPREF3293_02776"/>
<dbReference type="Pfam" id="PF13412">
    <property type="entry name" value="HTH_24"/>
    <property type="match status" value="1"/>
</dbReference>
<dbReference type="RefSeq" id="WP_066521687.1">
    <property type="nucleotide sequence ID" value="NZ_CP029256.1"/>
</dbReference>
<reference evidence="3" key="1">
    <citation type="submission" date="2016-02" db="EMBL/GenBank/DDBJ databases">
        <authorList>
            <person name="Mitreva M."/>
            <person name="Pepin K.H."/>
            <person name="Mihindukulasuriya K.A."/>
            <person name="Fulton R."/>
            <person name="Fronick C."/>
            <person name="O'Laughlin M."/>
            <person name="Miner T."/>
            <person name="Herter B."/>
            <person name="Rosa B.A."/>
            <person name="Cordes M."/>
            <person name="Tomlinson C."/>
            <person name="Wollam A."/>
            <person name="Palsikar V.B."/>
            <person name="Mardis E.R."/>
            <person name="Wilson R.K."/>
        </authorList>
    </citation>
    <scope>NUCLEOTIDE SEQUENCE [LARGE SCALE GENOMIC DNA]</scope>
    <source>
        <strain evidence="3">DSM 22607</strain>
    </source>
</reference>
<dbReference type="InterPro" id="IPR019888">
    <property type="entry name" value="Tscrpt_reg_AsnC-like"/>
</dbReference>
<dbReference type="Pfam" id="PF01037">
    <property type="entry name" value="AsnC_trans_reg"/>
    <property type="match status" value="1"/>
</dbReference>
<dbReference type="Gene3D" id="3.30.70.920">
    <property type="match status" value="1"/>
</dbReference>
<feature type="domain" description="Transcription regulator AsnC/Lrp ligand binding" evidence="1">
    <location>
        <begin position="72"/>
        <end position="144"/>
    </location>
</feature>
<evidence type="ECO:0000259" key="1">
    <source>
        <dbReference type="Pfam" id="PF01037"/>
    </source>
</evidence>
<organism evidence="2 3">
    <name type="scientific">Christensenella minuta</name>
    <dbReference type="NCBI Taxonomy" id="626937"/>
    <lineage>
        <taxon>Bacteria</taxon>
        <taxon>Bacillati</taxon>
        <taxon>Bacillota</taxon>
        <taxon>Clostridia</taxon>
        <taxon>Christensenellales</taxon>
        <taxon>Christensenellaceae</taxon>
        <taxon>Christensenella</taxon>
    </lineage>
</organism>
<dbReference type="Proteomes" id="UP000070366">
    <property type="component" value="Unassembled WGS sequence"/>
</dbReference>
<dbReference type="InterPro" id="IPR036388">
    <property type="entry name" value="WH-like_DNA-bd_sf"/>
</dbReference>
<keyword evidence="3" id="KW-1185">Reference proteome</keyword>
<dbReference type="SUPFAM" id="SSF46785">
    <property type="entry name" value="Winged helix' DNA-binding domain"/>
    <property type="match status" value="1"/>
</dbReference>
<dbReference type="SUPFAM" id="SSF54909">
    <property type="entry name" value="Dimeric alpha+beta barrel"/>
    <property type="match status" value="1"/>
</dbReference>
<sequence length="166" mass="18957">MMEKDLKLEILDILEDNAKTTADEMALMLNVDAATIEKTVKELEDEKAIIKYSALVNRDVVDEDAGAEALIEVEITPQRDYGYDDMAKRIYRFEEVRAVYLMAGTYDLCVRIKSRSMKDISKFVFEKLSVIDGVTKTVTVFIMRKYKEQGVILVGDETDERLVVTP</sequence>
<dbReference type="InterPro" id="IPR019887">
    <property type="entry name" value="Tscrpt_reg_AsnC/Lrp_C"/>
</dbReference>
<accession>A0A136Q2G0</accession>
<protein>
    <submittedName>
        <fullName evidence="2">Transcriptional regulator, AsnC family</fullName>
    </submittedName>
</protein>
<dbReference type="InterPro" id="IPR036390">
    <property type="entry name" value="WH_DNA-bd_sf"/>
</dbReference>
<gene>
    <name evidence="2" type="ORF">HMPREF3293_02776</name>
</gene>
<dbReference type="EMBL" id="LSZW01000064">
    <property type="protein sequence ID" value="KXK64696.1"/>
    <property type="molecule type" value="Genomic_DNA"/>
</dbReference>
<dbReference type="PANTHER" id="PTHR43413">
    <property type="entry name" value="TRANSCRIPTIONAL REGULATOR, ASNC FAMILY"/>
    <property type="match status" value="1"/>
</dbReference>
<dbReference type="PANTHER" id="PTHR43413:SF7">
    <property type="entry name" value="HTH-TYPE TRANSCRIPTIONAL REGULATOR PTR2"/>
    <property type="match status" value="1"/>
</dbReference>
<dbReference type="AlphaFoldDB" id="A0A136Q2G0"/>
<proteinExistence type="predicted"/>
<dbReference type="InterPro" id="IPR011008">
    <property type="entry name" value="Dimeric_a/b-barrel"/>
</dbReference>
<dbReference type="InterPro" id="IPR050684">
    <property type="entry name" value="HTH-Siroheme_Decarb"/>
</dbReference>
<dbReference type="Gene3D" id="1.10.10.10">
    <property type="entry name" value="Winged helix-like DNA-binding domain superfamily/Winged helix DNA-binding domain"/>
    <property type="match status" value="1"/>
</dbReference>
<evidence type="ECO:0000313" key="3">
    <source>
        <dbReference type="Proteomes" id="UP000070366"/>
    </source>
</evidence>
<dbReference type="SMART" id="SM00344">
    <property type="entry name" value="HTH_ASNC"/>
    <property type="match status" value="1"/>
</dbReference>
<name>A0A136Q2G0_9FIRM</name>
<comment type="caution">
    <text evidence="2">The sequence shown here is derived from an EMBL/GenBank/DDBJ whole genome shotgun (WGS) entry which is preliminary data.</text>
</comment>